<dbReference type="RefSeq" id="WP_166396606.1">
    <property type="nucleotide sequence ID" value="NZ_CP045121.1"/>
</dbReference>
<dbReference type="Gene3D" id="2.30.30.240">
    <property type="entry name" value="PRC-barrel domain"/>
    <property type="match status" value="1"/>
</dbReference>
<name>A0A6G8PXI8_9ACTN</name>
<dbReference type="Proteomes" id="UP000502706">
    <property type="component" value="Chromosome"/>
</dbReference>
<organism evidence="8 9">
    <name type="scientific">Rubrobacter marinus</name>
    <dbReference type="NCBI Taxonomy" id="2653852"/>
    <lineage>
        <taxon>Bacteria</taxon>
        <taxon>Bacillati</taxon>
        <taxon>Actinomycetota</taxon>
        <taxon>Rubrobacteria</taxon>
        <taxon>Rubrobacterales</taxon>
        <taxon>Rubrobacteraceae</taxon>
        <taxon>Rubrobacter</taxon>
    </lineage>
</organism>
<evidence type="ECO:0000256" key="5">
    <source>
        <dbReference type="HAMAP-Rule" id="MF_00014"/>
    </source>
</evidence>
<proteinExistence type="inferred from homology"/>
<dbReference type="Pfam" id="PF01782">
    <property type="entry name" value="RimM"/>
    <property type="match status" value="1"/>
</dbReference>
<dbReference type="InterPro" id="IPR011033">
    <property type="entry name" value="PRC_barrel-like_sf"/>
</dbReference>
<dbReference type="HAMAP" id="MF_00014">
    <property type="entry name" value="Ribosome_mat_RimM"/>
    <property type="match status" value="1"/>
</dbReference>
<reference evidence="8 9" key="1">
    <citation type="submission" date="2019-10" db="EMBL/GenBank/DDBJ databases">
        <title>Rubrobacter sp nov SCSIO 52915 isolated from a deep-sea sediment in the South China Sea.</title>
        <authorList>
            <person name="Chen R.W."/>
        </authorList>
    </citation>
    <scope>NUCLEOTIDE SEQUENCE [LARGE SCALE GENOMIC DNA]</scope>
    <source>
        <strain evidence="8 9">SCSIO 52915</strain>
    </source>
</reference>
<dbReference type="Pfam" id="PF24986">
    <property type="entry name" value="PRC_RimM"/>
    <property type="match status" value="1"/>
</dbReference>
<sequence>MPRPAGSVGDLSDPIVIGVVATAHGVRGALRVKPTGSGRHLREGVQPFVGEIRRRILNVRETPKGFLVDVEGIGDRATAAGLRGAEIVLDRTELDAPDEDEFYVGDLVGLEAYDVEGGEHVGAVVHVFPTPAHDVLVVWKDDEEVYVPFTLEHVPEVDLKGGRVAVKRPEIEG</sequence>
<dbReference type="GO" id="GO:0042274">
    <property type="term" value="P:ribosomal small subunit biogenesis"/>
    <property type="evidence" value="ECO:0007669"/>
    <property type="project" value="UniProtKB-UniRule"/>
</dbReference>
<evidence type="ECO:0000259" key="7">
    <source>
        <dbReference type="Pfam" id="PF24986"/>
    </source>
</evidence>
<keyword evidence="3 5" id="KW-0698">rRNA processing</keyword>
<dbReference type="InterPro" id="IPR036976">
    <property type="entry name" value="RimM_N_sf"/>
</dbReference>
<evidence type="ECO:0000313" key="9">
    <source>
        <dbReference type="Proteomes" id="UP000502706"/>
    </source>
</evidence>
<keyword evidence="2 5" id="KW-0690">Ribosome biogenesis</keyword>
<dbReference type="SUPFAM" id="SSF50346">
    <property type="entry name" value="PRC-barrel domain"/>
    <property type="match status" value="1"/>
</dbReference>
<dbReference type="GO" id="GO:0005737">
    <property type="term" value="C:cytoplasm"/>
    <property type="evidence" value="ECO:0007669"/>
    <property type="project" value="UniProtKB-SubCell"/>
</dbReference>
<dbReference type="InterPro" id="IPR009000">
    <property type="entry name" value="Transl_B-barrel_sf"/>
</dbReference>
<evidence type="ECO:0000256" key="4">
    <source>
        <dbReference type="ARBA" id="ARBA00023186"/>
    </source>
</evidence>
<protein>
    <recommendedName>
        <fullName evidence="5">Ribosome maturation factor RimM</fullName>
    </recommendedName>
</protein>
<dbReference type="PANTHER" id="PTHR33692">
    <property type="entry name" value="RIBOSOME MATURATION FACTOR RIMM"/>
    <property type="match status" value="1"/>
</dbReference>
<keyword evidence="9" id="KW-1185">Reference proteome</keyword>
<dbReference type="InterPro" id="IPR056792">
    <property type="entry name" value="PRC_RimM"/>
</dbReference>
<dbReference type="PANTHER" id="PTHR33692:SF1">
    <property type="entry name" value="RIBOSOME MATURATION FACTOR RIMM"/>
    <property type="match status" value="1"/>
</dbReference>
<dbReference type="InterPro" id="IPR011961">
    <property type="entry name" value="RimM"/>
</dbReference>
<evidence type="ECO:0000313" key="8">
    <source>
        <dbReference type="EMBL" id="QIN78942.1"/>
    </source>
</evidence>
<accession>A0A6G8PXI8</accession>
<comment type="subunit">
    <text evidence="5">Binds ribosomal protein uS19.</text>
</comment>
<comment type="similarity">
    <text evidence="5">Belongs to the RimM family.</text>
</comment>
<dbReference type="EMBL" id="CP045121">
    <property type="protein sequence ID" value="QIN78942.1"/>
    <property type="molecule type" value="Genomic_DNA"/>
</dbReference>
<comment type="domain">
    <text evidence="5">The PRC barrel domain binds ribosomal protein uS19.</text>
</comment>
<keyword evidence="4 5" id="KW-0143">Chaperone</keyword>
<evidence type="ECO:0000256" key="1">
    <source>
        <dbReference type="ARBA" id="ARBA00022490"/>
    </source>
</evidence>
<keyword evidence="1 5" id="KW-0963">Cytoplasm</keyword>
<dbReference type="SUPFAM" id="SSF50447">
    <property type="entry name" value="Translation proteins"/>
    <property type="match status" value="1"/>
</dbReference>
<evidence type="ECO:0000259" key="6">
    <source>
        <dbReference type="Pfam" id="PF01782"/>
    </source>
</evidence>
<dbReference type="GO" id="GO:0043022">
    <property type="term" value="F:ribosome binding"/>
    <property type="evidence" value="ECO:0007669"/>
    <property type="project" value="InterPro"/>
</dbReference>
<dbReference type="GO" id="GO:0006364">
    <property type="term" value="P:rRNA processing"/>
    <property type="evidence" value="ECO:0007669"/>
    <property type="project" value="UniProtKB-UniRule"/>
</dbReference>
<dbReference type="NCBIfam" id="TIGR02273">
    <property type="entry name" value="16S_RimM"/>
    <property type="match status" value="1"/>
</dbReference>
<comment type="function">
    <text evidence="5">An accessory protein needed during the final step in the assembly of 30S ribosomal subunit, possibly for assembly of the head region. Essential for efficient processing of 16S rRNA. May be needed both before and after RbfA during the maturation of 16S rRNA. It has affinity for free ribosomal 30S subunits but not for 70S ribosomes.</text>
</comment>
<dbReference type="KEGG" id="rmar:GBA65_10880"/>
<gene>
    <name evidence="5 8" type="primary">rimM</name>
    <name evidence="8" type="ORF">GBA65_10880</name>
</gene>
<feature type="domain" description="RimM N-terminal" evidence="6">
    <location>
        <begin position="16"/>
        <end position="92"/>
    </location>
</feature>
<dbReference type="InterPro" id="IPR002676">
    <property type="entry name" value="RimM_N"/>
</dbReference>
<dbReference type="GO" id="GO:0005840">
    <property type="term" value="C:ribosome"/>
    <property type="evidence" value="ECO:0007669"/>
    <property type="project" value="InterPro"/>
</dbReference>
<dbReference type="Gene3D" id="2.40.30.60">
    <property type="entry name" value="RimM"/>
    <property type="match status" value="1"/>
</dbReference>
<feature type="domain" description="Ribosome maturation factor RimM PRC barrel" evidence="7">
    <location>
        <begin position="106"/>
        <end position="170"/>
    </location>
</feature>
<comment type="subcellular location">
    <subcellularLocation>
        <location evidence="5">Cytoplasm</location>
    </subcellularLocation>
</comment>
<evidence type="ECO:0000256" key="2">
    <source>
        <dbReference type="ARBA" id="ARBA00022517"/>
    </source>
</evidence>
<dbReference type="AlphaFoldDB" id="A0A6G8PXI8"/>
<evidence type="ECO:0000256" key="3">
    <source>
        <dbReference type="ARBA" id="ARBA00022552"/>
    </source>
</evidence>